<sequence>MKPRAIYFFFFIFFFSCQKEVKTSDTFLEQLPTNASFLMSVNDMTGFLSALKNSTISKKGQIVNFLDIILGETEILTLINTEQKSVLGFYKIGRENYNFVLATKSNPNFFDVSQIPNHSSETFSYENHTLNKYIVNGREVFTCQKNGFQLLSSSQMLLENLLRADSYTVDPNLNRLYTAAEEDKSATVFINLKKFSFLSEEPRKKKPMAEWTSLDISLNQNQTALSGVATASDSTKLFINLFKGTAPLSSRTALYAPAKTEALIAYAFDDFDVFQNNQSLFLDRVKAKDTLFNTIEEVGIINMNQNKVVFLNSFGGEGLSDFLSNSKKSSSNYQGSDINGLQDKNLVTSTFDPLVNDFESNYYTVLENTFVFSEKIEPLQTVISNYRNKSTFSESTTYNSAMENFANESSMLFISNNKGMDFVSEQTFLAEIFNTSGSKKLDDHTFGAQLVADSGFMHTSFVVSKTKKAVTANTTIPLFTIELDSDLASDPTFVKNHRNNRQEIVVQDRDNFLYLISTNGKVLWKKQLDGRIQGKVHQVDIYKNGRLQLAFCTNNEFMVIDRNGEDVPPFKIKFEGGNLNPLAVFDYEGNRDYRFVVTQGKKVFMYNNKAQIVDGFTYKEATSDIIQAPKHFRVSGKDYLLFKLADNSLKILHRTGRDRISVNQKIDFSRNDFFVYKNKFSTTDKKGVLVQVDLQGKITKTNFNLNKDHGMYATSKTLALMDDNTLSIKGKKVELELGVYSEPKIFYIYDKIYVSVTDIQNQKIYLFDSQAKSIPNFPVFGNSLIDLTDMENDRKLEIVAKDQENSLIVYKLN</sequence>
<dbReference type="OrthoDB" id="1093345at2"/>
<evidence type="ECO:0000313" key="2">
    <source>
        <dbReference type="Proteomes" id="UP000237640"/>
    </source>
</evidence>
<protein>
    <submittedName>
        <fullName evidence="1">Uncharacterized protein</fullName>
    </submittedName>
</protein>
<keyword evidence="2" id="KW-1185">Reference proteome</keyword>
<comment type="caution">
    <text evidence="1">The sequence shown here is derived from an EMBL/GenBank/DDBJ whole genome shotgun (WGS) entry which is preliminary data.</text>
</comment>
<dbReference type="AlphaFoldDB" id="A0A2T0MEL1"/>
<dbReference type="SUPFAM" id="SSF50998">
    <property type="entry name" value="Quinoprotein alcohol dehydrogenase-like"/>
    <property type="match status" value="1"/>
</dbReference>
<dbReference type="EMBL" id="PVYX01000001">
    <property type="protein sequence ID" value="PRX56017.1"/>
    <property type="molecule type" value="Genomic_DNA"/>
</dbReference>
<name>A0A2T0MEL1_9FLAO</name>
<dbReference type="InterPro" id="IPR011047">
    <property type="entry name" value="Quinoprotein_ADH-like_sf"/>
</dbReference>
<reference evidence="1 2" key="1">
    <citation type="submission" date="2018-03" db="EMBL/GenBank/DDBJ databases">
        <title>Genomic Encyclopedia of Archaeal and Bacterial Type Strains, Phase II (KMG-II): from individual species to whole genera.</title>
        <authorList>
            <person name="Goeker M."/>
        </authorList>
    </citation>
    <scope>NUCLEOTIDE SEQUENCE [LARGE SCALE GENOMIC DNA]</scope>
    <source>
        <strain evidence="1 2">DSM 25027</strain>
    </source>
</reference>
<gene>
    <name evidence="1" type="ORF">CLV81_0005</name>
</gene>
<dbReference type="PROSITE" id="PS51257">
    <property type="entry name" value="PROKAR_LIPOPROTEIN"/>
    <property type="match status" value="1"/>
</dbReference>
<organism evidence="1 2">
    <name type="scientific">Flagellimonas meridianipacifica</name>
    <dbReference type="NCBI Taxonomy" id="1080225"/>
    <lineage>
        <taxon>Bacteria</taxon>
        <taxon>Pseudomonadati</taxon>
        <taxon>Bacteroidota</taxon>
        <taxon>Flavobacteriia</taxon>
        <taxon>Flavobacteriales</taxon>
        <taxon>Flavobacteriaceae</taxon>
        <taxon>Flagellimonas</taxon>
    </lineage>
</organism>
<dbReference type="RefSeq" id="WP_106143040.1">
    <property type="nucleotide sequence ID" value="NZ_PVYX01000001.1"/>
</dbReference>
<evidence type="ECO:0000313" key="1">
    <source>
        <dbReference type="EMBL" id="PRX56017.1"/>
    </source>
</evidence>
<accession>A0A2T0MEL1</accession>
<dbReference type="Proteomes" id="UP000237640">
    <property type="component" value="Unassembled WGS sequence"/>
</dbReference>
<proteinExistence type="predicted"/>